<dbReference type="InterPro" id="IPR002022">
    <property type="entry name" value="Pec_lyase"/>
</dbReference>
<dbReference type="AlphaFoldDB" id="A0A7J6W8B1"/>
<dbReference type="Proteomes" id="UP000554482">
    <property type="component" value="Unassembled WGS sequence"/>
</dbReference>
<comment type="similarity">
    <text evidence="8">Belongs to the polysaccharide lyase 1 family.</text>
</comment>
<dbReference type="Gene3D" id="2.160.20.10">
    <property type="entry name" value="Single-stranded right-handed beta-helix, Pectin lyase-like"/>
    <property type="match status" value="1"/>
</dbReference>
<dbReference type="PRINTS" id="PR00807">
    <property type="entry name" value="AMBALLERGEN"/>
</dbReference>
<accession>A0A7J6W8B1</accession>
<dbReference type="PANTHER" id="PTHR31683">
    <property type="entry name" value="PECTATE LYASE 18-RELATED"/>
    <property type="match status" value="1"/>
</dbReference>
<evidence type="ECO:0000256" key="3">
    <source>
        <dbReference type="ARBA" id="ARBA00012272"/>
    </source>
</evidence>
<evidence type="ECO:0000256" key="7">
    <source>
        <dbReference type="ARBA" id="ARBA00023239"/>
    </source>
</evidence>
<keyword evidence="7 8" id="KW-0456">Lyase</keyword>
<feature type="domain" description="Pectate lyase" evidence="9">
    <location>
        <begin position="161"/>
        <end position="289"/>
    </location>
</feature>
<evidence type="ECO:0000256" key="1">
    <source>
        <dbReference type="ARBA" id="ARBA00000695"/>
    </source>
</evidence>
<keyword evidence="4 8" id="KW-0479">Metal-binding</keyword>
<dbReference type="Pfam" id="PF00544">
    <property type="entry name" value="Pectate_lyase_4"/>
    <property type="match status" value="1"/>
</dbReference>
<evidence type="ECO:0000256" key="4">
    <source>
        <dbReference type="ARBA" id="ARBA00022723"/>
    </source>
</evidence>
<keyword evidence="11" id="KW-1185">Reference proteome</keyword>
<dbReference type="SUPFAM" id="SSF51126">
    <property type="entry name" value="Pectin lyase-like"/>
    <property type="match status" value="1"/>
</dbReference>
<dbReference type="EMBL" id="JABWDY010019789">
    <property type="protein sequence ID" value="KAF5193649.1"/>
    <property type="molecule type" value="Genomic_DNA"/>
</dbReference>
<gene>
    <name evidence="10" type="ORF">FRX31_016764</name>
</gene>
<keyword evidence="6 8" id="KW-0106">Calcium</keyword>
<keyword evidence="5" id="KW-0732">Signal</keyword>
<organism evidence="10 11">
    <name type="scientific">Thalictrum thalictroides</name>
    <name type="common">Rue-anemone</name>
    <name type="synonym">Anemone thalictroides</name>
    <dbReference type="NCBI Taxonomy" id="46969"/>
    <lineage>
        <taxon>Eukaryota</taxon>
        <taxon>Viridiplantae</taxon>
        <taxon>Streptophyta</taxon>
        <taxon>Embryophyta</taxon>
        <taxon>Tracheophyta</taxon>
        <taxon>Spermatophyta</taxon>
        <taxon>Magnoliopsida</taxon>
        <taxon>Ranunculales</taxon>
        <taxon>Ranunculaceae</taxon>
        <taxon>Thalictroideae</taxon>
        <taxon>Thalictrum</taxon>
    </lineage>
</organism>
<dbReference type="PANTHER" id="PTHR31683:SF18">
    <property type="entry name" value="PECTATE LYASE 21-RELATED"/>
    <property type="match status" value="1"/>
</dbReference>
<proteinExistence type="inferred from homology"/>
<dbReference type="InterPro" id="IPR018082">
    <property type="entry name" value="AmbAllergen"/>
</dbReference>
<comment type="catalytic activity">
    <reaction evidence="1 8">
        <text>Eliminative cleavage of (1-&gt;4)-alpha-D-galacturonan to give oligosaccharides with 4-deoxy-alpha-D-galact-4-enuronosyl groups at their non-reducing ends.</text>
        <dbReference type="EC" id="4.2.2.2"/>
    </reaction>
</comment>
<evidence type="ECO:0000259" key="9">
    <source>
        <dbReference type="Pfam" id="PF00544"/>
    </source>
</evidence>
<dbReference type="GO" id="GO:0030570">
    <property type="term" value="F:pectate lyase activity"/>
    <property type="evidence" value="ECO:0007669"/>
    <property type="project" value="InterPro"/>
</dbReference>
<evidence type="ECO:0000313" key="10">
    <source>
        <dbReference type="EMBL" id="KAF5193649.1"/>
    </source>
</evidence>
<sequence length="310" mass="35067">MFCLLTFVCSTSSHDIGNERCDHLSELRNNITKRLYDIEKDLKMLMKEEGRFVGVEQFDQVHLILHEFLSSKYLNVEKRLNTSFVQPLWMYSASNLTSYAFIHGKQVQPMIQQLIQCNENITNGRGRLINLSRYVRNGCFADGTQCQYRPCAQGNRLPVCAVGFATGVTGGAAGRYYTVTRSDDNEAKYPAPGTLRYAVNIAEKIKGGVWIVFKESMIITLKEKLWLNSDTTIDGRDVNVTIVHRGLVLERVKNVILHNFEVVSTGDSDTVHVFDGTRLVWIDHLTSRDAYLGLVTVLQGSCRGKLLLTY</sequence>
<name>A0A7J6W8B1_THATH</name>
<evidence type="ECO:0000256" key="2">
    <source>
        <dbReference type="ARBA" id="ARBA00005220"/>
    </source>
</evidence>
<comment type="pathway">
    <text evidence="2 8">Glycan metabolism; pectin degradation; 2-dehydro-3-deoxy-D-gluconate from pectin: step 2/5.</text>
</comment>
<evidence type="ECO:0000313" key="11">
    <source>
        <dbReference type="Proteomes" id="UP000554482"/>
    </source>
</evidence>
<comment type="cofactor">
    <cofactor evidence="8">
        <name>Ca(2+)</name>
        <dbReference type="ChEBI" id="CHEBI:29108"/>
    </cofactor>
    <text evidence="8">Binds 1 Ca(2+) ion. Required for its activity.</text>
</comment>
<protein>
    <recommendedName>
        <fullName evidence="3 8">Pectate lyase</fullName>
        <ecNumber evidence="3 8">4.2.2.2</ecNumber>
    </recommendedName>
</protein>
<evidence type="ECO:0000256" key="8">
    <source>
        <dbReference type="RuleBase" id="RU361123"/>
    </source>
</evidence>
<comment type="caution">
    <text evidence="10">The sequence shown here is derived from an EMBL/GenBank/DDBJ whole genome shotgun (WGS) entry which is preliminary data.</text>
</comment>
<reference evidence="10 11" key="1">
    <citation type="submission" date="2020-06" db="EMBL/GenBank/DDBJ databases">
        <title>Transcriptomic and genomic resources for Thalictrum thalictroides and T. hernandezii: Facilitating candidate gene discovery in an emerging model plant lineage.</title>
        <authorList>
            <person name="Arias T."/>
            <person name="Riano-Pachon D.M."/>
            <person name="Di Stilio V.S."/>
        </authorList>
    </citation>
    <scope>NUCLEOTIDE SEQUENCE [LARGE SCALE GENOMIC DNA]</scope>
    <source>
        <strain evidence="11">cv. WT478/WT964</strain>
        <tissue evidence="10">Leaves</tissue>
    </source>
</reference>
<dbReference type="InterPro" id="IPR045032">
    <property type="entry name" value="PEL"/>
</dbReference>
<evidence type="ECO:0000256" key="5">
    <source>
        <dbReference type="ARBA" id="ARBA00022729"/>
    </source>
</evidence>
<dbReference type="InterPro" id="IPR012334">
    <property type="entry name" value="Pectin_lyas_fold"/>
</dbReference>
<evidence type="ECO:0000256" key="6">
    <source>
        <dbReference type="ARBA" id="ARBA00022837"/>
    </source>
</evidence>
<dbReference type="InterPro" id="IPR011050">
    <property type="entry name" value="Pectin_lyase_fold/virulence"/>
</dbReference>
<dbReference type="OrthoDB" id="1637350at2759"/>
<dbReference type="EC" id="4.2.2.2" evidence="3 8"/>